<dbReference type="GO" id="GO:0006438">
    <property type="term" value="P:valyl-tRNA aminoacylation"/>
    <property type="evidence" value="ECO:0007669"/>
    <property type="project" value="InterPro"/>
</dbReference>
<dbReference type="Proteomes" id="UP000095042">
    <property type="component" value="Unassembled WGS sequence"/>
</dbReference>
<evidence type="ECO:0000256" key="11">
    <source>
        <dbReference type="ARBA" id="ARBA00060830"/>
    </source>
</evidence>
<sequence>MDEATLALPLQGVIDIDAESERLKREIDKVGSEIAQLTAKLANEKFVSRAPEHVVEEQRERKSEAEATAAKLAQA</sequence>
<keyword evidence="7" id="KW-0030">Aminoacyl-tRNA synthetase</keyword>
<evidence type="ECO:0000256" key="7">
    <source>
        <dbReference type="ARBA" id="ARBA00023146"/>
    </source>
</evidence>
<keyword evidence="4" id="KW-0067">ATP-binding</keyword>
<comment type="similarity">
    <text evidence="11">Belongs to the class-I aminoacyl-tRNA synthetase family. ValS type 1 subfamily.</text>
</comment>
<keyword evidence="3" id="KW-0547">Nucleotide-binding</keyword>
<feature type="region of interest" description="Disordered" evidence="12">
    <location>
        <begin position="52"/>
        <end position="75"/>
    </location>
</feature>
<evidence type="ECO:0000256" key="6">
    <source>
        <dbReference type="ARBA" id="ARBA00023054"/>
    </source>
</evidence>
<evidence type="ECO:0000259" key="13">
    <source>
        <dbReference type="Pfam" id="PF10458"/>
    </source>
</evidence>
<proteinExistence type="inferred from homology"/>
<dbReference type="GO" id="GO:0004832">
    <property type="term" value="F:valine-tRNA ligase activity"/>
    <property type="evidence" value="ECO:0007669"/>
    <property type="project" value="UniProtKB-EC"/>
</dbReference>
<evidence type="ECO:0000256" key="5">
    <source>
        <dbReference type="ARBA" id="ARBA00022917"/>
    </source>
</evidence>
<evidence type="ECO:0000256" key="1">
    <source>
        <dbReference type="ARBA" id="ARBA00013169"/>
    </source>
</evidence>
<keyword evidence="5" id="KW-0648">Protein biosynthesis</keyword>
<comment type="caution">
    <text evidence="14">The sequence shown here is derived from an EMBL/GenBank/DDBJ whole genome shotgun (WGS) entry which is preliminary data.</text>
</comment>
<dbReference type="EC" id="6.1.1.9" evidence="1"/>
<evidence type="ECO:0000313" key="15">
    <source>
        <dbReference type="Proteomes" id="UP000095042"/>
    </source>
</evidence>
<organism evidence="14 15">
    <name type="scientific">Methyloceanibacter marginalis</name>
    <dbReference type="NCBI Taxonomy" id="1774971"/>
    <lineage>
        <taxon>Bacteria</taxon>
        <taxon>Pseudomonadati</taxon>
        <taxon>Pseudomonadota</taxon>
        <taxon>Alphaproteobacteria</taxon>
        <taxon>Hyphomicrobiales</taxon>
        <taxon>Hyphomicrobiaceae</taxon>
        <taxon>Methyloceanibacter</taxon>
    </lineage>
</organism>
<evidence type="ECO:0000256" key="10">
    <source>
        <dbReference type="ARBA" id="ARBA00047552"/>
    </source>
</evidence>
<evidence type="ECO:0000256" key="12">
    <source>
        <dbReference type="SAM" id="MobiDB-lite"/>
    </source>
</evidence>
<evidence type="ECO:0000256" key="3">
    <source>
        <dbReference type="ARBA" id="ARBA00022741"/>
    </source>
</evidence>
<evidence type="ECO:0000256" key="8">
    <source>
        <dbReference type="ARBA" id="ARBA00024407"/>
    </source>
</evidence>
<keyword evidence="2" id="KW-0436">Ligase</keyword>
<evidence type="ECO:0000256" key="2">
    <source>
        <dbReference type="ARBA" id="ARBA00022598"/>
    </source>
</evidence>
<keyword evidence="6" id="KW-0175">Coiled coil</keyword>
<dbReference type="InterPro" id="IPR010978">
    <property type="entry name" value="tRNA-bd_arm"/>
</dbReference>
<dbReference type="RefSeq" id="WP_069623950.1">
    <property type="nucleotide sequence ID" value="NZ_LPWD01000211.1"/>
</dbReference>
<reference evidence="14 15" key="1">
    <citation type="journal article" date="2016" name="Environ. Microbiol.">
        <title>New Methyloceanibacter diversity from North Sea sediments includes methanotroph containing solely the soluble methane monooxygenase.</title>
        <authorList>
            <person name="Vekeman B."/>
            <person name="Kerckhof F.M."/>
            <person name="Cremers G."/>
            <person name="de Vos P."/>
            <person name="Vandamme P."/>
            <person name="Boon N."/>
            <person name="Op den Camp H.J."/>
            <person name="Heylen K."/>
        </authorList>
    </citation>
    <scope>NUCLEOTIDE SEQUENCE [LARGE SCALE GENOMIC DNA]</scope>
    <source>
        <strain evidence="14 15">R-67177</strain>
    </source>
</reference>
<evidence type="ECO:0000256" key="4">
    <source>
        <dbReference type="ARBA" id="ARBA00022840"/>
    </source>
</evidence>
<feature type="compositionally biased region" description="Low complexity" evidence="12">
    <location>
        <begin position="66"/>
        <end position="75"/>
    </location>
</feature>
<dbReference type="FunFam" id="1.10.287.380:FF:000001">
    <property type="entry name" value="Valine--tRNA ligase"/>
    <property type="match status" value="1"/>
</dbReference>
<evidence type="ECO:0000313" key="14">
    <source>
        <dbReference type="EMBL" id="ODS02856.1"/>
    </source>
</evidence>
<evidence type="ECO:0000256" key="9">
    <source>
        <dbReference type="ARBA" id="ARBA00029936"/>
    </source>
</evidence>
<dbReference type="SUPFAM" id="SSF46589">
    <property type="entry name" value="tRNA-binding arm"/>
    <property type="match status" value="1"/>
</dbReference>
<keyword evidence="15" id="KW-1185">Reference proteome</keyword>
<dbReference type="Gene3D" id="1.10.287.380">
    <property type="entry name" value="Valyl-tRNA synthetase, C-terminal domain"/>
    <property type="match status" value="1"/>
</dbReference>
<name>A0A1E3WAP5_9HYPH</name>
<dbReference type="InterPro" id="IPR037118">
    <property type="entry name" value="Val-tRNA_synth_C_sf"/>
</dbReference>
<protein>
    <recommendedName>
        <fullName evidence="8">Valine--tRNA ligase</fullName>
        <ecNumber evidence="1">6.1.1.9</ecNumber>
    </recommendedName>
    <alternativeName>
        <fullName evidence="9">Valyl-tRNA synthetase</fullName>
    </alternativeName>
</protein>
<dbReference type="AlphaFoldDB" id="A0A1E3WAP5"/>
<gene>
    <name evidence="14" type="ORF">AUC71_13055</name>
</gene>
<dbReference type="GO" id="GO:0005737">
    <property type="term" value="C:cytoplasm"/>
    <property type="evidence" value="ECO:0007669"/>
    <property type="project" value="InterPro"/>
</dbReference>
<accession>A0A1E3WAP5</accession>
<feature type="domain" description="Valyl-tRNA synthetase tRNA-binding arm" evidence="13">
    <location>
        <begin position="15"/>
        <end position="74"/>
    </location>
</feature>
<dbReference type="Pfam" id="PF10458">
    <property type="entry name" value="Val_tRNA-synt_C"/>
    <property type="match status" value="1"/>
</dbReference>
<dbReference type="EMBL" id="LPWD01000211">
    <property type="protein sequence ID" value="ODS02856.1"/>
    <property type="molecule type" value="Genomic_DNA"/>
</dbReference>
<dbReference type="InterPro" id="IPR019499">
    <property type="entry name" value="Val-tRNA_synth_tRNA-bd"/>
</dbReference>
<comment type="catalytic activity">
    <reaction evidence="10">
        <text>tRNA(Val) + L-valine + ATP = L-valyl-tRNA(Val) + AMP + diphosphate</text>
        <dbReference type="Rhea" id="RHEA:10704"/>
        <dbReference type="Rhea" id="RHEA-COMP:9672"/>
        <dbReference type="Rhea" id="RHEA-COMP:9708"/>
        <dbReference type="ChEBI" id="CHEBI:30616"/>
        <dbReference type="ChEBI" id="CHEBI:33019"/>
        <dbReference type="ChEBI" id="CHEBI:57762"/>
        <dbReference type="ChEBI" id="CHEBI:78442"/>
        <dbReference type="ChEBI" id="CHEBI:78537"/>
        <dbReference type="ChEBI" id="CHEBI:456215"/>
        <dbReference type="EC" id="6.1.1.9"/>
    </reaction>
</comment>
<dbReference type="GO" id="GO:0005524">
    <property type="term" value="F:ATP binding"/>
    <property type="evidence" value="ECO:0007669"/>
    <property type="project" value="UniProtKB-KW"/>
</dbReference>
<feature type="compositionally biased region" description="Basic and acidic residues" evidence="12">
    <location>
        <begin position="52"/>
        <end position="65"/>
    </location>
</feature>